<dbReference type="STRING" id="1763538.LPB68_18925"/>
<dbReference type="KEGG" id="pcx:LPB68_18925"/>
<gene>
    <name evidence="2" type="ORF">PNBC_05815</name>
</gene>
<name>A0A167FUH6_9BACL</name>
<dbReference type="Pfam" id="PF13472">
    <property type="entry name" value="Lipase_GDSL_2"/>
    <property type="match status" value="1"/>
</dbReference>
<dbReference type="SUPFAM" id="SSF52266">
    <property type="entry name" value="SGNH hydrolase"/>
    <property type="match status" value="1"/>
</dbReference>
<feature type="domain" description="SGNH hydrolase-type esterase" evidence="1">
    <location>
        <begin position="12"/>
        <end position="197"/>
    </location>
</feature>
<comment type="caution">
    <text evidence="2">The sequence shown here is derived from an EMBL/GenBank/DDBJ whole genome shotgun (WGS) entry which is preliminary data.</text>
</comment>
<evidence type="ECO:0000313" key="2">
    <source>
        <dbReference type="EMBL" id="OAB76912.1"/>
    </source>
</evidence>
<protein>
    <submittedName>
        <fullName evidence="2">GDSL family lipase</fullName>
    </submittedName>
</protein>
<reference evidence="2 3" key="1">
    <citation type="submission" date="2016-02" db="EMBL/GenBank/DDBJ databases">
        <title>Paenibacillus sp. LPB0068, isolated from Crassostrea gigas.</title>
        <authorList>
            <person name="Shin S.-K."/>
            <person name="Yi H."/>
        </authorList>
    </citation>
    <scope>NUCLEOTIDE SEQUENCE [LARGE SCALE GENOMIC DNA]</scope>
    <source>
        <strain evidence="2 3">LPB0068</strain>
    </source>
</reference>
<dbReference type="PANTHER" id="PTHR30383">
    <property type="entry name" value="THIOESTERASE 1/PROTEASE 1/LYSOPHOSPHOLIPASE L1"/>
    <property type="match status" value="1"/>
</dbReference>
<dbReference type="AlphaFoldDB" id="A0A167FUH6"/>
<dbReference type="PANTHER" id="PTHR30383:SF5">
    <property type="entry name" value="SGNH HYDROLASE-TYPE ESTERASE DOMAIN-CONTAINING PROTEIN"/>
    <property type="match status" value="1"/>
</dbReference>
<organism evidence="2 3">
    <name type="scientific">Paenibacillus crassostreae</name>
    <dbReference type="NCBI Taxonomy" id="1763538"/>
    <lineage>
        <taxon>Bacteria</taxon>
        <taxon>Bacillati</taxon>
        <taxon>Bacillota</taxon>
        <taxon>Bacilli</taxon>
        <taxon>Bacillales</taxon>
        <taxon>Paenibacillaceae</taxon>
        <taxon>Paenibacillus</taxon>
    </lineage>
</organism>
<dbReference type="EMBL" id="LSFN01000005">
    <property type="protein sequence ID" value="OAB76912.1"/>
    <property type="molecule type" value="Genomic_DNA"/>
</dbReference>
<keyword evidence="3" id="KW-1185">Reference proteome</keyword>
<dbReference type="GO" id="GO:0004622">
    <property type="term" value="F:phosphatidylcholine lysophospholipase activity"/>
    <property type="evidence" value="ECO:0007669"/>
    <property type="project" value="TreeGrafter"/>
</dbReference>
<sequence length="208" mass="23499">MLSIGNNETVLFIGDSVTDCGRDYSNDSSLGSGYAFLVAAELGRKYPKKNLNFINRGINGNRVVDLETRWEEDCIQLNPAWISIYIGINDVWRHYDNNDETSVEKFYKGYRQLIERTNEHTDAKIILVEPFCLPVPEDRKSWREDLDPKIQAIRELASEFKSLYVPLDGLFASASTQVDPAYWAGDGVHPTVAGHALIAKAWLETVQA</sequence>
<evidence type="ECO:0000313" key="3">
    <source>
        <dbReference type="Proteomes" id="UP000077134"/>
    </source>
</evidence>
<dbReference type="Proteomes" id="UP000077134">
    <property type="component" value="Unassembled WGS sequence"/>
</dbReference>
<dbReference type="RefSeq" id="WP_068656085.1">
    <property type="nucleotide sequence ID" value="NZ_CP017770.1"/>
</dbReference>
<proteinExistence type="predicted"/>
<dbReference type="InterPro" id="IPR051532">
    <property type="entry name" value="Ester_Hydrolysis_Enzymes"/>
</dbReference>
<dbReference type="InterPro" id="IPR036514">
    <property type="entry name" value="SGNH_hydro_sf"/>
</dbReference>
<evidence type="ECO:0000259" key="1">
    <source>
        <dbReference type="Pfam" id="PF13472"/>
    </source>
</evidence>
<dbReference type="InterPro" id="IPR013830">
    <property type="entry name" value="SGNH_hydro"/>
</dbReference>
<dbReference type="Gene3D" id="3.40.50.1110">
    <property type="entry name" value="SGNH hydrolase"/>
    <property type="match status" value="1"/>
</dbReference>
<accession>A0A167FUH6</accession>
<dbReference type="OrthoDB" id="9794725at2"/>
<dbReference type="CDD" id="cd01834">
    <property type="entry name" value="SGNH_hydrolase_like_2"/>
    <property type="match status" value="1"/>
</dbReference>